<dbReference type="InterPro" id="IPR021109">
    <property type="entry name" value="Peptidase_aspartic_dom_sf"/>
</dbReference>
<dbReference type="EMBL" id="JTDE01006149">
    <property type="protein sequence ID" value="KAF7245308.1"/>
    <property type="molecule type" value="Genomic_DNA"/>
</dbReference>
<keyword evidence="2" id="KW-1185">Reference proteome</keyword>
<dbReference type="SUPFAM" id="SSF50630">
    <property type="entry name" value="Acid proteases"/>
    <property type="match status" value="1"/>
</dbReference>
<comment type="caution">
    <text evidence="1">The sequence shown here is derived from an EMBL/GenBank/DDBJ whole genome shotgun (WGS) entry which is preliminary data.</text>
</comment>
<dbReference type="Pfam" id="PF13975">
    <property type="entry name" value="gag-asp_proteas"/>
    <property type="match status" value="1"/>
</dbReference>
<evidence type="ECO:0000313" key="1">
    <source>
        <dbReference type="EMBL" id="KAF7245308.1"/>
    </source>
</evidence>
<gene>
    <name evidence="1" type="ORF">EG68_10394</name>
</gene>
<evidence type="ECO:0000313" key="2">
    <source>
        <dbReference type="Proteomes" id="UP000822476"/>
    </source>
</evidence>
<name>A0A8S9YP08_9TREM</name>
<reference evidence="1" key="1">
    <citation type="submission" date="2019-07" db="EMBL/GenBank/DDBJ databases">
        <title>Annotation for the trematode Paragonimus miyazaki's.</title>
        <authorList>
            <person name="Choi Y.-J."/>
        </authorList>
    </citation>
    <scope>NUCLEOTIDE SEQUENCE</scope>
    <source>
        <strain evidence="1">Japan</strain>
    </source>
</reference>
<evidence type="ECO:0008006" key="3">
    <source>
        <dbReference type="Google" id="ProtNLM"/>
    </source>
</evidence>
<protein>
    <recommendedName>
        <fullName evidence="3">Peptidase A2 domain-containing protein</fullName>
    </recommendedName>
</protein>
<organism evidence="1 2">
    <name type="scientific">Paragonimus skrjabini miyazakii</name>
    <dbReference type="NCBI Taxonomy" id="59628"/>
    <lineage>
        <taxon>Eukaryota</taxon>
        <taxon>Metazoa</taxon>
        <taxon>Spiralia</taxon>
        <taxon>Lophotrochozoa</taxon>
        <taxon>Platyhelminthes</taxon>
        <taxon>Trematoda</taxon>
        <taxon>Digenea</taxon>
        <taxon>Plagiorchiida</taxon>
        <taxon>Troglotremata</taxon>
        <taxon>Troglotrematidae</taxon>
        <taxon>Paragonimus</taxon>
    </lineage>
</organism>
<dbReference type="Proteomes" id="UP000822476">
    <property type="component" value="Unassembled WGS sequence"/>
</dbReference>
<dbReference type="AlphaFoldDB" id="A0A8S9YP08"/>
<accession>A0A8S9YP08</accession>
<sequence length="259" mass="28579">MGLRNKFILKPTESLSAALIKARGCEALEQLGEKRAAEESTWLAFSQHSLNPKPIPRPAVPTNEECWYCQQFSRRTQHCGHNPPIRPGPRKGESMLVSYEALSSVISPEIVVNMKPLSLRGGINKEAILFLIDTGASCSLTRVQLADRLTKHRRAPVKPVRLLAANGTEMRVASSLSARVQLESFSGEHRFLACPSLQWKAILGIDFLGSFEGILNLRDSQMTIGFCVLGLEKGRPAEVCSTVDSKRAFEVEALNPTLR</sequence>
<dbReference type="OrthoDB" id="10056424at2759"/>
<proteinExistence type="predicted"/>
<dbReference type="CDD" id="cd00303">
    <property type="entry name" value="retropepsin_like"/>
    <property type="match status" value="1"/>
</dbReference>
<dbReference type="Gene3D" id="2.40.70.10">
    <property type="entry name" value="Acid Proteases"/>
    <property type="match status" value="1"/>
</dbReference>